<reference evidence="1 2" key="1">
    <citation type="journal article" date="2023" name="J. Phycol.">
        <title>Chrysosporum ovalisporum is synonymous with the true-branching cyanobacterium Umezakia natans (Nostocales/Aphanizomenonaceae).</title>
        <authorList>
            <person name="McGregor G.B."/>
            <person name="Sendall B.C."/>
            <person name="Niiyama Y."/>
            <person name="Tuji A."/>
            <person name="Willis A."/>
        </authorList>
    </citation>
    <scope>NUCLEOTIDE SEQUENCE [LARGE SCALE GENOMIC DNA]</scope>
    <source>
        <strain evidence="1 2">FSS-43</strain>
    </source>
</reference>
<organism evidence="1 2">
    <name type="scientific">Umezakia ovalisporum FSS-43</name>
    <dbReference type="NCBI Taxonomy" id="2740520"/>
    <lineage>
        <taxon>Bacteria</taxon>
        <taxon>Bacillati</taxon>
        <taxon>Cyanobacteriota</taxon>
        <taxon>Cyanophyceae</taxon>
        <taxon>Nostocales</taxon>
        <taxon>Nodulariaceae</taxon>
        <taxon>Umezakia</taxon>
    </lineage>
</organism>
<proteinExistence type="predicted"/>
<protein>
    <submittedName>
        <fullName evidence="1">Uncharacterized protein</fullName>
    </submittedName>
</protein>
<sequence>MIPTIVESAFQTGYLSLESKGLLNQVLATKCCGSEDLLILSALCAAVSTGPIKMKASLQLPIELARQCKIR</sequence>
<evidence type="ECO:0000313" key="1">
    <source>
        <dbReference type="EMBL" id="MDH6058391.1"/>
    </source>
</evidence>
<dbReference type="RefSeq" id="WP_280652164.1">
    <property type="nucleotide sequence ID" value="NZ_JANQDO010000100.1"/>
</dbReference>
<evidence type="ECO:0000313" key="2">
    <source>
        <dbReference type="Proteomes" id="UP001159371"/>
    </source>
</evidence>
<keyword evidence="2" id="KW-1185">Reference proteome</keyword>
<accession>A0ABT6K7R6</accession>
<dbReference type="EMBL" id="JANQDO010000100">
    <property type="protein sequence ID" value="MDH6058391.1"/>
    <property type="molecule type" value="Genomic_DNA"/>
</dbReference>
<name>A0ABT6K7R6_9CYAN</name>
<comment type="caution">
    <text evidence="1">The sequence shown here is derived from an EMBL/GenBank/DDBJ whole genome shotgun (WGS) entry which is preliminary data.</text>
</comment>
<gene>
    <name evidence="1" type="ORF">NWP19_16830</name>
</gene>
<dbReference type="Proteomes" id="UP001159371">
    <property type="component" value="Unassembled WGS sequence"/>
</dbReference>